<name>Q1JZK3_DESA6</name>
<dbReference type="InterPro" id="IPR006977">
    <property type="entry name" value="Yip1_dom"/>
</dbReference>
<feature type="domain" description="Yip1" evidence="6">
    <location>
        <begin position="23"/>
        <end position="184"/>
    </location>
</feature>
<dbReference type="OrthoDB" id="5469864at2"/>
<dbReference type="Pfam" id="PF04893">
    <property type="entry name" value="Yip1"/>
    <property type="match status" value="1"/>
</dbReference>
<feature type="transmembrane region" description="Helical" evidence="5">
    <location>
        <begin position="168"/>
        <end position="186"/>
    </location>
</feature>
<feature type="transmembrane region" description="Helical" evidence="5">
    <location>
        <begin position="74"/>
        <end position="104"/>
    </location>
</feature>
<comment type="caution">
    <text evidence="7">The sequence shown here is derived from an EMBL/GenBank/DDBJ whole genome shotgun (WGS) entry which is preliminary data.</text>
</comment>
<dbReference type="RefSeq" id="WP_006000452.1">
    <property type="nucleotide sequence ID" value="NZ_AAEW02000009.1"/>
</dbReference>
<evidence type="ECO:0000313" key="8">
    <source>
        <dbReference type="Proteomes" id="UP000005695"/>
    </source>
</evidence>
<evidence type="ECO:0000256" key="4">
    <source>
        <dbReference type="ARBA" id="ARBA00023136"/>
    </source>
</evidence>
<keyword evidence="2 5" id="KW-0812">Transmembrane</keyword>
<proteinExistence type="predicted"/>
<keyword evidence="8" id="KW-1185">Reference proteome</keyword>
<dbReference type="AlphaFoldDB" id="Q1JZK3"/>
<evidence type="ECO:0000313" key="7">
    <source>
        <dbReference type="EMBL" id="EAT15564.1"/>
    </source>
</evidence>
<dbReference type="Proteomes" id="UP000005695">
    <property type="component" value="Unassembled WGS sequence"/>
</dbReference>
<organism evidence="7 8">
    <name type="scientific">Desulfuromonas acetoxidans (strain DSM 684 / 11070)</name>
    <dbReference type="NCBI Taxonomy" id="281689"/>
    <lineage>
        <taxon>Bacteria</taxon>
        <taxon>Pseudomonadati</taxon>
        <taxon>Thermodesulfobacteriota</taxon>
        <taxon>Desulfuromonadia</taxon>
        <taxon>Desulfuromonadales</taxon>
        <taxon>Desulfuromonadaceae</taxon>
        <taxon>Desulfuromonas</taxon>
    </lineage>
</organism>
<feature type="transmembrane region" description="Helical" evidence="5">
    <location>
        <begin position="116"/>
        <end position="137"/>
    </location>
</feature>
<evidence type="ECO:0000256" key="2">
    <source>
        <dbReference type="ARBA" id="ARBA00022692"/>
    </source>
</evidence>
<dbReference type="EMBL" id="AAEW02000009">
    <property type="protein sequence ID" value="EAT15564.1"/>
    <property type="molecule type" value="Genomic_DNA"/>
</dbReference>
<dbReference type="GO" id="GO:0016020">
    <property type="term" value="C:membrane"/>
    <property type="evidence" value="ECO:0007669"/>
    <property type="project" value="UniProtKB-SubCell"/>
</dbReference>
<keyword evidence="3 5" id="KW-1133">Transmembrane helix</keyword>
<reference evidence="7" key="2">
    <citation type="submission" date="2006-05" db="EMBL/GenBank/DDBJ databases">
        <title>Sequencing of the draft genome and assembly of Desulfuromonas acetoxidans DSM 684.</title>
        <authorList>
            <consortium name="US DOE Joint Genome Institute (JGI-PGF)"/>
            <person name="Copeland A."/>
            <person name="Lucas S."/>
            <person name="Lapidus A."/>
            <person name="Barry K."/>
            <person name="Detter J.C."/>
            <person name="Glavina del Rio T."/>
            <person name="Hammon N."/>
            <person name="Israni S."/>
            <person name="Dalin E."/>
            <person name="Tice H."/>
            <person name="Bruce D."/>
            <person name="Pitluck S."/>
            <person name="Richardson P."/>
        </authorList>
    </citation>
    <scope>NUCLEOTIDE SEQUENCE [LARGE SCALE GENOMIC DNA]</scope>
    <source>
        <strain evidence="7">DSM 684</strain>
    </source>
</reference>
<evidence type="ECO:0000259" key="6">
    <source>
        <dbReference type="Pfam" id="PF04893"/>
    </source>
</evidence>
<accession>Q1JZK3</accession>
<feature type="transmembrane region" description="Helical" evidence="5">
    <location>
        <begin position="46"/>
        <end position="68"/>
    </location>
</feature>
<comment type="subcellular location">
    <subcellularLocation>
        <location evidence="1">Membrane</location>
        <topology evidence="1">Multi-pass membrane protein</topology>
    </subcellularLocation>
</comment>
<evidence type="ECO:0000256" key="3">
    <source>
        <dbReference type="ARBA" id="ARBA00022989"/>
    </source>
</evidence>
<evidence type="ECO:0000256" key="5">
    <source>
        <dbReference type="SAM" id="Phobius"/>
    </source>
</evidence>
<sequence>MTQAVCECGTIRQKILETLRFIKQVLLDPATQFRHMPRQGGFIEPLIAIAALGLLAGVVRVLVTFYYMVNGAEVGLFTALSSIITTPITVVAFCYIGAFLLSVIMKLLGADPSLEIAFRVTSYLAIVSPAAVILTAIPYVGNIAVLAILAYLLVIAAIEVYQLNSNTAWMVFGTGAAALALLSAVSDYRQQPQPESVQPAAVDVHHR</sequence>
<evidence type="ECO:0000256" key="1">
    <source>
        <dbReference type="ARBA" id="ARBA00004141"/>
    </source>
</evidence>
<gene>
    <name evidence="7" type="ORF">Dace_1426</name>
</gene>
<protein>
    <recommendedName>
        <fullName evidence="6">Yip1 domain-containing protein</fullName>
    </recommendedName>
</protein>
<reference evidence="7" key="1">
    <citation type="submission" date="2006-05" db="EMBL/GenBank/DDBJ databases">
        <title>Annotation of the draft genome assembly of Desulfuromonas acetoxidans DSM 684.</title>
        <authorList>
            <consortium name="US DOE Joint Genome Institute (JGI-ORNL)"/>
            <person name="Larimer F."/>
            <person name="Land M."/>
            <person name="Hauser L."/>
        </authorList>
    </citation>
    <scope>NUCLEOTIDE SEQUENCE [LARGE SCALE GENOMIC DNA]</scope>
    <source>
        <strain evidence="7">DSM 684</strain>
    </source>
</reference>
<keyword evidence="4 5" id="KW-0472">Membrane</keyword>